<dbReference type="InterPro" id="IPR018445">
    <property type="entry name" value="Put_Phosphate_transp_reg"/>
</dbReference>
<dbReference type="Gene3D" id="1.20.58.220">
    <property type="entry name" value="Phosphate transport system protein phou homolog 2, domain 2"/>
    <property type="match status" value="1"/>
</dbReference>
<name>A0AB33YZD1_9GAMM</name>
<dbReference type="PANTHER" id="PTHR36536">
    <property type="entry name" value="UPF0111 PROTEIN HI_1603"/>
    <property type="match status" value="1"/>
</dbReference>
<dbReference type="NCBIfam" id="TIGR00153">
    <property type="entry name" value="TIGR00153 family protein"/>
    <property type="match status" value="1"/>
</dbReference>
<evidence type="ECO:0000313" key="3">
    <source>
        <dbReference type="Proteomes" id="UP000015462"/>
    </source>
</evidence>
<dbReference type="InterPro" id="IPR038078">
    <property type="entry name" value="PhoU-like_sf"/>
</dbReference>
<protein>
    <submittedName>
        <fullName evidence="2">Phosphate transport regulator</fullName>
    </submittedName>
</protein>
<organism evidence="2 3">
    <name type="scientific">Cycloclasticus pugetii</name>
    <dbReference type="NCBI Taxonomy" id="34068"/>
    <lineage>
        <taxon>Bacteria</taxon>
        <taxon>Pseudomonadati</taxon>
        <taxon>Pseudomonadota</taxon>
        <taxon>Gammaproteobacteria</taxon>
        <taxon>Thiotrichales</taxon>
        <taxon>Piscirickettsiaceae</taxon>
        <taxon>Cycloclasticus</taxon>
    </lineage>
</organism>
<keyword evidence="3" id="KW-1185">Reference proteome</keyword>
<accession>A0AB33YZD1</accession>
<proteinExistence type="inferred from homology"/>
<evidence type="ECO:0000313" key="2">
    <source>
        <dbReference type="EMBL" id="EPD12295.1"/>
    </source>
</evidence>
<dbReference type="AlphaFoldDB" id="A0AB33YZD1"/>
<dbReference type="InterPro" id="IPR002727">
    <property type="entry name" value="DUF47"/>
</dbReference>
<dbReference type="EMBL" id="ASHL01000012">
    <property type="protein sequence ID" value="EPD12295.1"/>
    <property type="molecule type" value="Genomic_DNA"/>
</dbReference>
<dbReference type="Pfam" id="PF01865">
    <property type="entry name" value="PhoU_div"/>
    <property type="match status" value="1"/>
</dbReference>
<dbReference type="PANTHER" id="PTHR36536:SF3">
    <property type="entry name" value="UPF0111 PROTEIN HI_1603"/>
    <property type="match status" value="1"/>
</dbReference>
<sequence length="271" mass="30711">MRNSFISPGIHVWAFFCDVETIVLAILVRLMQNADILSKLNINKNMASKNYITGLFGTSPVAPIQEHMALVDECVSKLVDLFEFMSKGDTESVEKVYHQIAELEQDADDKKHFLREHLPTGLFMPIARQDLLDALRVQDLLANRARDIAGIVVGRQLKFPEQASKRAIELVRATVETCHQALKVVNELDELVETGFRGHAVHVVEDMLTELDNLESATDRIQVDLRADLFAVEKELYAVDVMFMYRIIESIADIADDAERVGRRFQLMLAK</sequence>
<evidence type="ECO:0000256" key="1">
    <source>
        <dbReference type="ARBA" id="ARBA00008591"/>
    </source>
</evidence>
<dbReference type="SUPFAM" id="SSF109755">
    <property type="entry name" value="PhoU-like"/>
    <property type="match status" value="1"/>
</dbReference>
<reference evidence="2 3" key="1">
    <citation type="journal article" date="2013" name="Genome Announc.">
        <title>Genome Sequence of the Pyrene- and Fluoranthene-Degrading Bacterium Cycloclasticus sp. Strain PY97M.</title>
        <authorList>
            <person name="Cui Z."/>
            <person name="Xu G."/>
            <person name="Li Q."/>
            <person name="Gao W."/>
            <person name="Zheng L."/>
        </authorList>
    </citation>
    <scope>NUCLEOTIDE SEQUENCE [LARGE SCALE GENOMIC DNA]</scope>
    <source>
        <strain evidence="2 3">PY97M</strain>
    </source>
</reference>
<gene>
    <name evidence="2" type="ORF">L196_10844</name>
</gene>
<comment type="similarity">
    <text evidence="1">Belongs to the UPF0111 family.</text>
</comment>
<dbReference type="Proteomes" id="UP000015462">
    <property type="component" value="Unassembled WGS sequence"/>
</dbReference>
<comment type="caution">
    <text evidence="2">The sequence shown here is derived from an EMBL/GenBank/DDBJ whole genome shotgun (WGS) entry which is preliminary data.</text>
</comment>